<dbReference type="EMBL" id="CP069280">
    <property type="protein sequence ID" value="QRI55192.1"/>
    <property type="molecule type" value="Genomic_DNA"/>
</dbReference>
<dbReference type="InterPro" id="IPR003346">
    <property type="entry name" value="Transposase_20"/>
</dbReference>
<gene>
    <name evidence="6" type="ORF">JQS73_08870</name>
    <name evidence="4" type="ORF">JQS73_10950</name>
    <name evidence="5" type="ORF">JQS73_11195</name>
</gene>
<name>A0ABD7CG94_CLOBO</name>
<proteinExistence type="predicted"/>
<dbReference type="PANTHER" id="PTHR33055">
    <property type="entry name" value="TRANSPOSASE FOR INSERTION SEQUENCE ELEMENT IS1111A"/>
    <property type="match status" value="1"/>
</dbReference>
<dbReference type="PANTHER" id="PTHR33055:SF15">
    <property type="entry name" value="TRANSPOSASE-RELATED"/>
    <property type="match status" value="1"/>
</dbReference>
<organism evidence="4 7">
    <name type="scientific">Clostridium botulinum</name>
    <dbReference type="NCBI Taxonomy" id="1491"/>
    <lineage>
        <taxon>Bacteria</taxon>
        <taxon>Bacillati</taxon>
        <taxon>Bacillota</taxon>
        <taxon>Clostridia</taxon>
        <taxon>Eubacteriales</taxon>
        <taxon>Clostridiaceae</taxon>
        <taxon>Clostridium</taxon>
    </lineage>
</organism>
<dbReference type="Proteomes" id="UP000663464">
    <property type="component" value="Chromosome"/>
</dbReference>
<feature type="coiled-coil region" evidence="1">
    <location>
        <begin position="235"/>
        <end position="262"/>
    </location>
</feature>
<dbReference type="InterPro" id="IPR047650">
    <property type="entry name" value="Transpos_IS110"/>
</dbReference>
<evidence type="ECO:0000313" key="7">
    <source>
        <dbReference type="Proteomes" id="UP000663464"/>
    </source>
</evidence>
<evidence type="ECO:0000313" key="4">
    <source>
        <dbReference type="EMBL" id="QRI51974.1"/>
    </source>
</evidence>
<keyword evidence="1" id="KW-0175">Coiled coil</keyword>
<dbReference type="EMBL" id="CP069280">
    <property type="protein sequence ID" value="QRI51974.1"/>
    <property type="molecule type" value="Genomic_DNA"/>
</dbReference>
<dbReference type="NCBIfam" id="NF033542">
    <property type="entry name" value="transpos_IS110"/>
    <property type="match status" value="1"/>
</dbReference>
<sequence length="390" mass="43994">MFYLGIDIGKNTHVASLIDEKAKVIFKAFSFSNSTDGATRLLEKISPYQANLEIGMEATGHYWLSLYSFLIENQFVIHVINPIQTDGWRKGTEIRKRKTDIIDSVLIADFIRYGNFLETSLADEDIMSLRNLSRFRNYLISSIGDLKRKTICVLDQIFPEYASIFSDVFGKTSKEILMQINTPNDFEDISFSQLEKVLEKITFKKFAKDKIDSISKIAKNSFGITLGIDSFSFQLKLLIEQISFIEKQVTDVEKEIKNILTKINSPITTVPGIGDITAATILGEIGDINRFSSGSKLVAYAGIDATVSQSGEYESKINRMSKRGSPYLRKSLFQAAFIASNCDPMFKDYYLHKRAEGKHHKVAVGAVARKLCHVIHAVLKNNSSYEIRNL</sequence>
<dbReference type="RefSeq" id="WP_047404483.1">
    <property type="nucleotide sequence ID" value="NZ_CP069280.1"/>
</dbReference>
<dbReference type="EMBL" id="CP069280">
    <property type="protein sequence ID" value="QRI52016.1"/>
    <property type="molecule type" value="Genomic_DNA"/>
</dbReference>
<protein>
    <submittedName>
        <fullName evidence="4">IS110 family transposase</fullName>
    </submittedName>
</protein>
<evidence type="ECO:0000256" key="1">
    <source>
        <dbReference type="SAM" id="Coils"/>
    </source>
</evidence>
<reference evidence="4 7" key="1">
    <citation type="journal article" date="2014" name="J. Infect. Dis.">
        <title>Molecular characterization of a novel botulinum neurotoxin type H gene.</title>
        <authorList>
            <person name="Dover N."/>
            <person name="Barash J.R."/>
            <person name="Hill K.K."/>
            <person name="Xie G."/>
            <person name="Arnon S.S."/>
        </authorList>
    </citation>
    <scope>NUCLEOTIDE SEQUENCE [LARGE SCALE GENOMIC DNA]</scope>
    <source>
        <strain evidence="4 7">IBCA10-7060</strain>
    </source>
</reference>
<reference evidence="4" key="2">
    <citation type="submission" date="2021-02" db="EMBL/GenBank/DDBJ databases">
        <authorList>
            <person name="Dover N."/>
            <person name="Barash J.R."/>
            <person name="Bell J.M."/>
            <person name="Sylvester M.D."/>
            <person name="Arnon S."/>
        </authorList>
    </citation>
    <scope>NUCLEOTIDE SEQUENCE</scope>
    <source>
        <strain evidence="4">IBCA10-7060</strain>
    </source>
</reference>
<dbReference type="Pfam" id="PF02371">
    <property type="entry name" value="Transposase_20"/>
    <property type="match status" value="1"/>
</dbReference>
<evidence type="ECO:0000313" key="6">
    <source>
        <dbReference type="EMBL" id="QRI55192.1"/>
    </source>
</evidence>
<evidence type="ECO:0000313" key="5">
    <source>
        <dbReference type="EMBL" id="QRI52016.1"/>
    </source>
</evidence>
<dbReference type="Pfam" id="PF01548">
    <property type="entry name" value="DEDD_Tnp_IS110"/>
    <property type="match status" value="1"/>
</dbReference>
<accession>A0ABD7CG94</accession>
<dbReference type="AlphaFoldDB" id="A0ABD7CG94"/>
<dbReference type="InterPro" id="IPR002525">
    <property type="entry name" value="Transp_IS110-like_N"/>
</dbReference>
<evidence type="ECO:0000259" key="3">
    <source>
        <dbReference type="Pfam" id="PF02371"/>
    </source>
</evidence>
<evidence type="ECO:0000259" key="2">
    <source>
        <dbReference type="Pfam" id="PF01548"/>
    </source>
</evidence>
<feature type="domain" description="Transposase IS116/IS110/IS902 C-terminal" evidence="3">
    <location>
        <begin position="267"/>
        <end position="350"/>
    </location>
</feature>
<feature type="domain" description="Transposase IS110-like N-terminal" evidence="2">
    <location>
        <begin position="4"/>
        <end position="159"/>
    </location>
</feature>